<dbReference type="PANTHER" id="PTHR34448">
    <property type="entry name" value="AMINOPEPTIDASE"/>
    <property type="match status" value="1"/>
</dbReference>
<dbReference type="AlphaFoldDB" id="A0A7G9G6E5"/>
<dbReference type="GO" id="GO:0046872">
    <property type="term" value="F:metal ion binding"/>
    <property type="evidence" value="ECO:0007669"/>
    <property type="project" value="UniProtKB-KW"/>
</dbReference>
<protein>
    <submittedName>
        <fullName evidence="2">Aminopeptidase</fullName>
    </submittedName>
</protein>
<evidence type="ECO:0000313" key="3">
    <source>
        <dbReference type="Proteomes" id="UP000515823"/>
    </source>
</evidence>
<organism evidence="2 3">
    <name type="scientific">Qiania dongpingensis</name>
    <dbReference type="NCBI Taxonomy" id="2763669"/>
    <lineage>
        <taxon>Bacteria</taxon>
        <taxon>Bacillati</taxon>
        <taxon>Bacillota</taxon>
        <taxon>Clostridia</taxon>
        <taxon>Lachnospirales</taxon>
        <taxon>Lachnospiraceae</taxon>
        <taxon>Qiania</taxon>
    </lineage>
</organism>
<dbReference type="PANTHER" id="PTHR34448:SF1">
    <property type="entry name" value="BLL6088 PROTEIN"/>
    <property type="match status" value="1"/>
</dbReference>
<dbReference type="KEGG" id="qdo:H9Q78_04365"/>
<keyword evidence="2" id="KW-0645">Protease</keyword>
<accession>A0A7G9G6E5</accession>
<dbReference type="EMBL" id="CP060634">
    <property type="protein sequence ID" value="QNM06377.1"/>
    <property type="molecule type" value="Genomic_DNA"/>
</dbReference>
<name>A0A7G9G6E5_9FIRM</name>
<dbReference type="SUPFAM" id="SSF144052">
    <property type="entry name" value="Thermophilic metalloprotease-like"/>
    <property type="match status" value="1"/>
</dbReference>
<proteinExistence type="predicted"/>
<sequence>MFSLDLSHSKKIQPLIGNRELTGLENTILLERYGLSMGRIREIYAECGTTAAYFKRQAGFLLYLDEVYRALKREKREKTVPSMEVLRERNRCLYEDILGEAYESSYANPAYAVKEFGLEAGRMFAFLSSELRGGIAYIYEDRLEEWTPCLELFIEIYNLYESKETNELTEETFLLGVKEALYYFVSDYCDVTVVRRIREQIDPSLDFAVRIIMDRELSDLRYLYQFGEYISDSELRTAAFLNSLPEETIEKMAAVYTEGYRRGFELAGIDLSKKKTVEIRYCIGFERVVRQAVKQFEKMGLSPVLFRAAVGAANKRQHLKIGYYGAYANKQYEYDHRFDSALFLDKAYKERKLSVMRVAYEEYKELAAVYAGPAVMETFGETPFSYRNKQEAFSLNEKQKRLSVELASQSSEIVNQYIKGEERSFTIISWPVPEIGRDFEEIFKETIRINTLDYEQYKEIQGILIDALDEGEFVEIRGRNGNRTDLRVALHVLIDREKESNFENCLADVNIPLGEVFTSPRLSGTYGVLHVSQIYINEVEYKNLEIHFRDGMTTEYSCSNYETEEENRSLVEENLLYNHPALPMGEFAIGTNTAAYAMAKKYGIIDRLKILIIEKMGPHFAIGDTCYSHSEDVKVYNPDGKEIVARDNACSLKRKEDPQNAYFNCHTDITIPYDELGEIAVLRADGSRTPVILDGRFVLKGTEMLNEPF</sequence>
<dbReference type="GO" id="GO:0004177">
    <property type="term" value="F:aminopeptidase activity"/>
    <property type="evidence" value="ECO:0007669"/>
    <property type="project" value="UniProtKB-KW"/>
</dbReference>
<gene>
    <name evidence="2" type="ORF">H9Q78_04365</name>
</gene>
<evidence type="ECO:0000313" key="2">
    <source>
        <dbReference type="EMBL" id="QNM06377.1"/>
    </source>
</evidence>
<keyword evidence="1" id="KW-0479">Metal-binding</keyword>
<reference evidence="2 3" key="1">
    <citation type="submission" date="2020-08" db="EMBL/GenBank/DDBJ databases">
        <authorList>
            <person name="Liu C."/>
            <person name="Sun Q."/>
        </authorList>
    </citation>
    <scope>NUCLEOTIDE SEQUENCE [LARGE SCALE GENOMIC DNA]</scope>
    <source>
        <strain evidence="2 3">NSJ-38</strain>
    </source>
</reference>
<keyword evidence="2" id="KW-0378">Hydrolase</keyword>
<evidence type="ECO:0000256" key="1">
    <source>
        <dbReference type="ARBA" id="ARBA00022723"/>
    </source>
</evidence>
<dbReference type="InterPro" id="IPR000787">
    <property type="entry name" value="Peptidase_M29"/>
</dbReference>
<dbReference type="Pfam" id="PF02073">
    <property type="entry name" value="Peptidase_M29"/>
    <property type="match status" value="1"/>
</dbReference>
<dbReference type="InterPro" id="IPR052170">
    <property type="entry name" value="M29_Exopeptidase"/>
</dbReference>
<dbReference type="GO" id="GO:0006508">
    <property type="term" value="P:proteolysis"/>
    <property type="evidence" value="ECO:0007669"/>
    <property type="project" value="InterPro"/>
</dbReference>
<keyword evidence="3" id="KW-1185">Reference proteome</keyword>
<keyword evidence="2" id="KW-0031">Aminopeptidase</keyword>
<dbReference type="Proteomes" id="UP000515823">
    <property type="component" value="Chromosome"/>
</dbReference>